<gene>
    <name evidence="1" type="ORF">MNBD_ALPHA01-112</name>
</gene>
<dbReference type="EMBL" id="UOEJ01000094">
    <property type="protein sequence ID" value="VAV97980.1"/>
    <property type="molecule type" value="Genomic_DNA"/>
</dbReference>
<accession>A0A3B0RWS2</accession>
<protein>
    <submittedName>
        <fullName evidence="1">Uncharacterized protein</fullName>
    </submittedName>
</protein>
<reference evidence="1" key="1">
    <citation type="submission" date="2018-06" db="EMBL/GenBank/DDBJ databases">
        <authorList>
            <person name="Zhirakovskaya E."/>
        </authorList>
    </citation>
    <scope>NUCLEOTIDE SEQUENCE</scope>
</reference>
<evidence type="ECO:0000313" key="1">
    <source>
        <dbReference type="EMBL" id="VAV97980.1"/>
    </source>
</evidence>
<proteinExistence type="predicted"/>
<organism evidence="1">
    <name type="scientific">hydrothermal vent metagenome</name>
    <dbReference type="NCBI Taxonomy" id="652676"/>
    <lineage>
        <taxon>unclassified sequences</taxon>
        <taxon>metagenomes</taxon>
        <taxon>ecological metagenomes</taxon>
    </lineage>
</organism>
<dbReference type="AlphaFoldDB" id="A0A3B0RWS2"/>
<sequence length="32" mass="3662">MNKLVFGVLGLLLVVTLWYVATERKRLEAEIS</sequence>
<name>A0A3B0RWS2_9ZZZZ</name>